<keyword evidence="2" id="KW-1185">Reference proteome</keyword>
<protein>
    <submittedName>
        <fullName evidence="1">Uncharacterized protein</fullName>
    </submittedName>
</protein>
<name>A0A8X6VZI6_TRICX</name>
<comment type="caution">
    <text evidence="1">The sequence shown here is derived from an EMBL/GenBank/DDBJ whole genome shotgun (WGS) entry which is preliminary data.</text>
</comment>
<dbReference type="AlphaFoldDB" id="A0A8X6VZI6"/>
<evidence type="ECO:0000313" key="2">
    <source>
        <dbReference type="Proteomes" id="UP000887159"/>
    </source>
</evidence>
<sequence length="101" mass="11465">MAPWPRAPVIPQLVDCKNFRDNRWDGTLTVLKYRDEMVELCEVPFWEGLSSQSIFTHDKSISSTQGSAGRRIPRCKGCSKNGVTNQILITESYRACLEGSW</sequence>
<accession>A0A8X6VZI6</accession>
<reference evidence="1" key="1">
    <citation type="submission" date="2020-08" db="EMBL/GenBank/DDBJ databases">
        <title>Multicomponent nature underlies the extraordinary mechanical properties of spider dragline silk.</title>
        <authorList>
            <person name="Kono N."/>
            <person name="Nakamura H."/>
            <person name="Mori M."/>
            <person name="Yoshida Y."/>
            <person name="Ohtoshi R."/>
            <person name="Malay A.D."/>
            <person name="Moran D.A.P."/>
            <person name="Tomita M."/>
            <person name="Numata K."/>
            <person name="Arakawa K."/>
        </authorList>
    </citation>
    <scope>NUCLEOTIDE SEQUENCE</scope>
</reference>
<evidence type="ECO:0000313" key="1">
    <source>
        <dbReference type="EMBL" id="GFY25415.1"/>
    </source>
</evidence>
<dbReference type="EMBL" id="BMAU01021371">
    <property type="protein sequence ID" value="GFY25415.1"/>
    <property type="molecule type" value="Genomic_DNA"/>
</dbReference>
<gene>
    <name evidence="1" type="ORF">TNCV_2485351</name>
</gene>
<organism evidence="1 2">
    <name type="scientific">Trichonephila clavipes</name>
    <name type="common">Golden silk orbweaver</name>
    <name type="synonym">Nephila clavipes</name>
    <dbReference type="NCBI Taxonomy" id="2585209"/>
    <lineage>
        <taxon>Eukaryota</taxon>
        <taxon>Metazoa</taxon>
        <taxon>Ecdysozoa</taxon>
        <taxon>Arthropoda</taxon>
        <taxon>Chelicerata</taxon>
        <taxon>Arachnida</taxon>
        <taxon>Araneae</taxon>
        <taxon>Araneomorphae</taxon>
        <taxon>Entelegynae</taxon>
        <taxon>Araneoidea</taxon>
        <taxon>Nephilidae</taxon>
        <taxon>Trichonephila</taxon>
    </lineage>
</organism>
<dbReference type="Proteomes" id="UP000887159">
    <property type="component" value="Unassembled WGS sequence"/>
</dbReference>
<proteinExistence type="predicted"/>